<reference evidence="1 2" key="1">
    <citation type="journal article" date="2012" name="Int. J. Syst. Evol. Microbiol.">
        <title>Vibrio caribbeanicus sp. nov., isolated from the marine sponge Scleritoderma cyanea.</title>
        <authorList>
            <person name="Hoffmann M."/>
            <person name="Monday S.R."/>
            <person name="Allard M.W."/>
            <person name="Strain E.A."/>
            <person name="Whittaker P."/>
            <person name="Naum M."/>
            <person name="McCarthy P.J."/>
            <person name="Lopez J.V."/>
            <person name="Fischer M."/>
            <person name="Brown E.W."/>
        </authorList>
    </citation>
    <scope>NUCLEOTIDE SEQUENCE [LARGE SCALE GENOMIC DNA]</scope>
    <source>
        <strain evidence="1 2">ATCC BAA-2122</strain>
    </source>
</reference>
<dbReference type="GO" id="GO:0019239">
    <property type="term" value="F:deaminase activity"/>
    <property type="evidence" value="ECO:0007669"/>
    <property type="project" value="TreeGrafter"/>
</dbReference>
<comment type="caution">
    <text evidence="1">The sequence shown here is derived from an EMBL/GenBank/DDBJ whole genome shotgun (WGS) entry which is preliminary data.</text>
</comment>
<dbReference type="Pfam" id="PF01042">
    <property type="entry name" value="Ribonuc_L-PSP"/>
    <property type="match status" value="1"/>
</dbReference>
<dbReference type="GO" id="GO:0005829">
    <property type="term" value="C:cytosol"/>
    <property type="evidence" value="ECO:0007669"/>
    <property type="project" value="TreeGrafter"/>
</dbReference>
<dbReference type="Proteomes" id="UP000002943">
    <property type="component" value="Unassembled WGS sequence"/>
</dbReference>
<dbReference type="InterPro" id="IPR035959">
    <property type="entry name" value="RutC-like_sf"/>
</dbReference>
<dbReference type="SUPFAM" id="SSF55298">
    <property type="entry name" value="YjgF-like"/>
    <property type="match status" value="1"/>
</dbReference>
<dbReference type="OrthoDB" id="583118at2"/>
<dbReference type="AlphaFoldDB" id="E3BHA4"/>
<dbReference type="Gene3D" id="3.30.1330.40">
    <property type="entry name" value="RutC-like"/>
    <property type="match status" value="1"/>
</dbReference>
<sequence>MKHYKTSMPFPLSKAVEANGFLFLSGQVSMTPQGEPAYGTVEQQVAVIFERISTTLAECGSSMDKIVKTTVWLSDMGHFQEFNTAYQHYFEHAFPARTTTVSALAFGLDVEIEVQALV</sequence>
<dbReference type="RefSeq" id="WP_009600359.1">
    <property type="nucleotide sequence ID" value="NZ_AEIU01000055.1"/>
</dbReference>
<dbReference type="eggNOG" id="COG0251">
    <property type="taxonomic scope" value="Bacteria"/>
</dbReference>
<accession>E3BHA4</accession>
<dbReference type="STRING" id="796620.VIBC2010_17724"/>
<dbReference type="PANTHER" id="PTHR11803:SF39">
    <property type="entry name" value="2-IMINOBUTANOATE_2-IMINOPROPANOATE DEAMINASE"/>
    <property type="match status" value="1"/>
</dbReference>
<evidence type="ECO:0000313" key="1">
    <source>
        <dbReference type="EMBL" id="EFP97552.1"/>
    </source>
</evidence>
<organism evidence="1 2">
    <name type="scientific">Vibrio caribbeanicus ATCC BAA-2122</name>
    <dbReference type="NCBI Taxonomy" id="796620"/>
    <lineage>
        <taxon>Bacteria</taxon>
        <taxon>Pseudomonadati</taxon>
        <taxon>Pseudomonadota</taxon>
        <taxon>Gammaproteobacteria</taxon>
        <taxon>Vibrionales</taxon>
        <taxon>Vibrionaceae</taxon>
        <taxon>Vibrio</taxon>
    </lineage>
</organism>
<evidence type="ECO:0000313" key="2">
    <source>
        <dbReference type="Proteomes" id="UP000002943"/>
    </source>
</evidence>
<protein>
    <submittedName>
        <fullName evidence="1">Putative endoribonuclease</fullName>
    </submittedName>
</protein>
<dbReference type="PANTHER" id="PTHR11803">
    <property type="entry name" value="2-IMINOBUTANOATE/2-IMINOPROPANOATE DEAMINASE RIDA"/>
    <property type="match status" value="1"/>
</dbReference>
<dbReference type="EMBL" id="AEIU01000055">
    <property type="protein sequence ID" value="EFP97552.1"/>
    <property type="molecule type" value="Genomic_DNA"/>
</dbReference>
<dbReference type="InterPro" id="IPR006175">
    <property type="entry name" value="YjgF/YER057c/UK114"/>
</dbReference>
<name>E3BHA4_9VIBR</name>
<gene>
    <name evidence="1" type="ORF">VIBC2010_17724</name>
</gene>
<keyword evidence="2" id="KW-1185">Reference proteome</keyword>
<proteinExistence type="predicted"/>
<dbReference type="CDD" id="cd00448">
    <property type="entry name" value="YjgF_YER057c_UK114_family"/>
    <property type="match status" value="1"/>
</dbReference>